<dbReference type="InterPro" id="IPR040632">
    <property type="entry name" value="Sulfotransfer_4"/>
</dbReference>
<dbReference type="RefSeq" id="XP_047761360.1">
    <property type="nucleotide sequence ID" value="XM_047903991.1"/>
</dbReference>
<protein>
    <submittedName>
        <fullName evidence="1">Uncharacterized protein</fullName>
    </submittedName>
</protein>
<name>A0A9Q8P8A9_PASFU</name>
<dbReference type="InterPro" id="IPR027417">
    <property type="entry name" value="P-loop_NTPase"/>
</dbReference>
<dbReference type="KEGG" id="ffu:CLAFUR5_04843"/>
<reference evidence="1" key="1">
    <citation type="submission" date="2021-12" db="EMBL/GenBank/DDBJ databases">
        <authorList>
            <person name="Zaccaron A."/>
            <person name="Stergiopoulos I."/>
        </authorList>
    </citation>
    <scope>NUCLEOTIDE SEQUENCE</scope>
    <source>
        <strain evidence="1">Race5_Kim</strain>
    </source>
</reference>
<dbReference type="OrthoDB" id="3636584at2759"/>
<dbReference type="GeneID" id="71984721"/>
<dbReference type="Gene3D" id="3.40.50.300">
    <property type="entry name" value="P-loop containing nucleotide triphosphate hydrolases"/>
    <property type="match status" value="1"/>
</dbReference>
<gene>
    <name evidence="1" type="ORF">CLAFUR5_04843</name>
</gene>
<evidence type="ECO:0000313" key="1">
    <source>
        <dbReference type="EMBL" id="UJO16994.1"/>
    </source>
</evidence>
<organism evidence="1 2">
    <name type="scientific">Passalora fulva</name>
    <name type="common">Tomato leaf mold</name>
    <name type="synonym">Cladosporium fulvum</name>
    <dbReference type="NCBI Taxonomy" id="5499"/>
    <lineage>
        <taxon>Eukaryota</taxon>
        <taxon>Fungi</taxon>
        <taxon>Dikarya</taxon>
        <taxon>Ascomycota</taxon>
        <taxon>Pezizomycotina</taxon>
        <taxon>Dothideomycetes</taxon>
        <taxon>Dothideomycetidae</taxon>
        <taxon>Mycosphaerellales</taxon>
        <taxon>Mycosphaerellaceae</taxon>
        <taxon>Fulvia</taxon>
    </lineage>
</organism>
<keyword evidence="2" id="KW-1185">Reference proteome</keyword>
<proteinExistence type="predicted"/>
<sequence length="170" mass="19275">MTRMMMEGAVTSPNLARGVLFGRHAQRLHAEGSTLTLYYSFKAHFTYSLCRALSILGYENIYHGLEVANALPSVQKAWTLLGRRKWGPGAAIDGREIRLENFDALLGHCEAVTDQTCACSISATFGVYFRSASYPYFPSFSTSLYWFKQVFLMYEKRVLPKLDAANWQTY</sequence>
<dbReference type="Pfam" id="PF17784">
    <property type="entry name" value="Sulfotransfer_4"/>
    <property type="match status" value="1"/>
</dbReference>
<accession>A0A9Q8P8A9</accession>
<dbReference type="AlphaFoldDB" id="A0A9Q8P8A9"/>
<dbReference type="EMBL" id="CP090166">
    <property type="protein sequence ID" value="UJO16994.1"/>
    <property type="molecule type" value="Genomic_DNA"/>
</dbReference>
<evidence type="ECO:0000313" key="2">
    <source>
        <dbReference type="Proteomes" id="UP000756132"/>
    </source>
</evidence>
<dbReference type="Proteomes" id="UP000756132">
    <property type="component" value="Chromosome 4"/>
</dbReference>
<reference evidence="1" key="2">
    <citation type="journal article" date="2022" name="Microb. Genom.">
        <title>A chromosome-scale genome assembly of the tomato pathogen Cladosporium fulvum reveals a compartmentalized genome architecture and the presence of a dispensable chromosome.</title>
        <authorList>
            <person name="Zaccaron A.Z."/>
            <person name="Chen L.H."/>
            <person name="Samaras A."/>
            <person name="Stergiopoulos I."/>
        </authorList>
    </citation>
    <scope>NUCLEOTIDE SEQUENCE</scope>
    <source>
        <strain evidence="1">Race5_Kim</strain>
    </source>
</reference>